<proteinExistence type="predicted"/>
<feature type="domain" description="N-acetyltransferase" evidence="1">
    <location>
        <begin position="142"/>
        <end position="299"/>
    </location>
</feature>
<protein>
    <submittedName>
        <fullName evidence="2">Unannotated protein</fullName>
    </submittedName>
</protein>
<dbReference type="Gene3D" id="3.40.630.30">
    <property type="match status" value="1"/>
</dbReference>
<dbReference type="SUPFAM" id="SSF55729">
    <property type="entry name" value="Acyl-CoA N-acyltransferases (Nat)"/>
    <property type="match status" value="1"/>
</dbReference>
<sequence>MITVTASADDVGIRVLAASARAAMAAAGGDGEGVGLAARQLSVDARLRLRGGEEDVSLTLTAAVRGTEFVLTLRDLGEPVTGAPDGVLSLLESGVATMADARTDGTGNITEVRFALPGHDRLIDAHALEVLPEDSEPLEIPVTFRAMRAEDAPSLTRALFRCYGWSYPNQDLYYPERIAASLEAGERIGEVAVTAEGEVVSHWGAVYLSPTVVETGGTVTDPRFRRRGIANSLGQRLLERLGELGVRGRLREPVLTHPATQEIALREGATIVGAYVGAAHPVQQIGITDGLLPARISLSVAYSALHPLMPATVWIPGPYEPMATMVLEGSGWPREIALPRPDADCPDVTVCSTTFNASSAFGVVNVEVIGRDLLDVIDRALHQMRRTGAAYVQVFLPANQPALGTLAAGLVELELGFAAFIPEFRPSAPLPDGSVDAGDVLVTQWLAEPDVDTSGWVFASDDVRELVMAVALQAKDVGFRGQHRQLRAARRAQLFAALG</sequence>
<dbReference type="GO" id="GO:0016747">
    <property type="term" value="F:acyltransferase activity, transferring groups other than amino-acyl groups"/>
    <property type="evidence" value="ECO:0007669"/>
    <property type="project" value="InterPro"/>
</dbReference>
<organism evidence="2">
    <name type="scientific">freshwater metagenome</name>
    <dbReference type="NCBI Taxonomy" id="449393"/>
    <lineage>
        <taxon>unclassified sequences</taxon>
        <taxon>metagenomes</taxon>
        <taxon>ecological metagenomes</taxon>
    </lineage>
</organism>
<dbReference type="AlphaFoldDB" id="A0A6J7DCM4"/>
<evidence type="ECO:0000313" key="2">
    <source>
        <dbReference type="EMBL" id="CAB4868236.1"/>
    </source>
</evidence>
<dbReference type="Pfam" id="PF00583">
    <property type="entry name" value="Acetyltransf_1"/>
    <property type="match status" value="1"/>
</dbReference>
<dbReference type="InterPro" id="IPR016181">
    <property type="entry name" value="Acyl_CoA_acyltransferase"/>
</dbReference>
<gene>
    <name evidence="2" type="ORF">UFOPK3402_00559</name>
</gene>
<dbReference type="PROSITE" id="PS51186">
    <property type="entry name" value="GNAT"/>
    <property type="match status" value="1"/>
</dbReference>
<reference evidence="2" key="1">
    <citation type="submission" date="2020-05" db="EMBL/GenBank/DDBJ databases">
        <authorList>
            <person name="Chiriac C."/>
            <person name="Salcher M."/>
            <person name="Ghai R."/>
            <person name="Kavagutti S V."/>
        </authorList>
    </citation>
    <scope>NUCLEOTIDE SEQUENCE</scope>
</reference>
<dbReference type="InterPro" id="IPR000182">
    <property type="entry name" value="GNAT_dom"/>
</dbReference>
<dbReference type="EMBL" id="CAFBLS010000049">
    <property type="protein sequence ID" value="CAB4868236.1"/>
    <property type="molecule type" value="Genomic_DNA"/>
</dbReference>
<name>A0A6J7DCM4_9ZZZZ</name>
<evidence type="ECO:0000259" key="1">
    <source>
        <dbReference type="PROSITE" id="PS51186"/>
    </source>
</evidence>
<accession>A0A6J7DCM4</accession>